<evidence type="ECO:0000259" key="3">
    <source>
        <dbReference type="PROSITE" id="PS50072"/>
    </source>
</evidence>
<dbReference type="InterPro" id="IPR002109">
    <property type="entry name" value="Glutaredoxin"/>
</dbReference>
<dbReference type="PROSITE" id="PS00195">
    <property type="entry name" value="GLUTAREDOXIN_1"/>
    <property type="match status" value="1"/>
</dbReference>
<proteinExistence type="predicted"/>
<dbReference type="EMBL" id="JAGDFL010000217">
    <property type="protein sequence ID" value="KAG7395265.1"/>
    <property type="molecule type" value="Genomic_DNA"/>
</dbReference>
<dbReference type="Pfam" id="PF00160">
    <property type="entry name" value="Pro_isomerase"/>
    <property type="match status" value="1"/>
</dbReference>
<evidence type="ECO:0000256" key="1">
    <source>
        <dbReference type="SAM" id="MobiDB-lite"/>
    </source>
</evidence>
<dbReference type="Proteomes" id="UP000693981">
    <property type="component" value="Unassembled WGS sequence"/>
</dbReference>
<feature type="compositionally biased region" description="Low complexity" evidence="1">
    <location>
        <begin position="21"/>
        <end position="37"/>
    </location>
</feature>
<protein>
    <recommendedName>
        <fullName evidence="3">PPIase cyclophilin-type domain-containing protein</fullName>
    </recommendedName>
</protein>
<dbReference type="OrthoDB" id="418495at2759"/>
<dbReference type="Pfam" id="PF00462">
    <property type="entry name" value="Glutaredoxin"/>
    <property type="match status" value="1"/>
</dbReference>
<dbReference type="PROSITE" id="PS51354">
    <property type="entry name" value="GLUTAREDOXIN_2"/>
    <property type="match status" value="2"/>
</dbReference>
<dbReference type="PANTHER" id="PTHR45694">
    <property type="entry name" value="GLUTAREDOXIN 2"/>
    <property type="match status" value="1"/>
</dbReference>
<feature type="transmembrane region" description="Helical" evidence="2">
    <location>
        <begin position="42"/>
        <end position="65"/>
    </location>
</feature>
<comment type="caution">
    <text evidence="4">The sequence shown here is derived from an EMBL/GenBank/DDBJ whole genome shotgun (WGS) entry which is preliminary data.</text>
</comment>
<dbReference type="CDD" id="cd03419">
    <property type="entry name" value="GRX_GRXh_1_2_like"/>
    <property type="match status" value="1"/>
</dbReference>
<dbReference type="GO" id="GO:0005737">
    <property type="term" value="C:cytoplasm"/>
    <property type="evidence" value="ECO:0007669"/>
    <property type="project" value="TreeGrafter"/>
</dbReference>
<dbReference type="GO" id="GO:0003755">
    <property type="term" value="F:peptidyl-prolyl cis-trans isomerase activity"/>
    <property type="evidence" value="ECO:0007669"/>
    <property type="project" value="InterPro"/>
</dbReference>
<dbReference type="GO" id="GO:0034599">
    <property type="term" value="P:cellular response to oxidative stress"/>
    <property type="evidence" value="ECO:0007669"/>
    <property type="project" value="TreeGrafter"/>
</dbReference>
<reference evidence="4" key="1">
    <citation type="submission" date="2021-02" db="EMBL/GenBank/DDBJ databases">
        <authorList>
            <person name="Palmer J.M."/>
        </authorList>
    </citation>
    <scope>NUCLEOTIDE SEQUENCE</scope>
    <source>
        <strain evidence="4">SCRP23</strain>
    </source>
</reference>
<feature type="region of interest" description="Disordered" evidence="1">
    <location>
        <begin position="1"/>
        <end position="39"/>
    </location>
</feature>
<organism evidence="4 5">
    <name type="scientific">Phytophthora boehmeriae</name>
    <dbReference type="NCBI Taxonomy" id="109152"/>
    <lineage>
        <taxon>Eukaryota</taxon>
        <taxon>Sar</taxon>
        <taxon>Stramenopiles</taxon>
        <taxon>Oomycota</taxon>
        <taxon>Peronosporomycetes</taxon>
        <taxon>Peronosporales</taxon>
        <taxon>Peronosporaceae</taxon>
        <taxon>Phytophthora</taxon>
    </lineage>
</organism>
<keyword evidence="2" id="KW-0472">Membrane</keyword>
<dbReference type="InterPro" id="IPR002130">
    <property type="entry name" value="Cyclophilin-type_PPIase_dom"/>
</dbReference>
<feature type="domain" description="PPIase cyclophilin-type" evidence="3">
    <location>
        <begin position="93"/>
        <end position="217"/>
    </location>
</feature>
<evidence type="ECO:0000313" key="4">
    <source>
        <dbReference type="EMBL" id="KAG7395265.1"/>
    </source>
</evidence>
<dbReference type="GO" id="GO:0015038">
    <property type="term" value="F:glutathione disulfide oxidoreductase activity"/>
    <property type="evidence" value="ECO:0007669"/>
    <property type="project" value="TreeGrafter"/>
</dbReference>
<evidence type="ECO:0000313" key="5">
    <source>
        <dbReference type="Proteomes" id="UP000693981"/>
    </source>
</evidence>
<keyword evidence="2" id="KW-1133">Transmembrane helix</keyword>
<keyword evidence="5" id="KW-1185">Reference proteome</keyword>
<dbReference type="AlphaFoldDB" id="A0A8T1WPA5"/>
<dbReference type="PROSITE" id="PS50072">
    <property type="entry name" value="CSA_PPIASE_2"/>
    <property type="match status" value="1"/>
</dbReference>
<name>A0A8T1WPA5_9STRA</name>
<evidence type="ECO:0000256" key="2">
    <source>
        <dbReference type="SAM" id="Phobius"/>
    </source>
</evidence>
<dbReference type="FunFam" id="3.40.30.10:FF:000335">
    <property type="entry name" value="Glutaredoxin"/>
    <property type="match status" value="1"/>
</dbReference>
<gene>
    <name evidence="4" type="ORF">PHYBOEH_004011</name>
</gene>
<dbReference type="InterPro" id="IPR011767">
    <property type="entry name" value="GLR_AS"/>
</dbReference>
<keyword evidence="2" id="KW-0812">Transmembrane</keyword>
<sequence length="457" mass="51338">MDAATNKRRVPADADVAATEGGRTAPRPRGARPASRGGSSGSWFGAPLVYAVVTFFSLMIFVHVWQFSTSQMHPVLSTPFYNKTMVQFTTKFGTFTVDLYPEHAPKTVEAFKKLVESDFYTKDAGFYYNEPKFVLQGGGFLFDKESPVGNLPVEYSAPSTERMVVIARGHKSDSGATEFAIMLHDNEERNKPNEDGPGYTTFGRVVEGWHTIEFISKKMAPGFMAKEDRDYQIGFEKVEFVQRLTNDNNEARMRLEELTYVLETPHSVVIISEKECPEKKEVQKMLHKFRTTVRTKEIGFANHIPFELEAVEALTGRKSLPLVYIKGKYIGGLRELQKLQQTGTLRSMLEKSGTLAEDIVWSAINQHPLVLFSKSYCPYCKKTKETLAALGAKPVVFELDLRDDGAAIQAFLFRLTRQSTVPNLFIKSKSVGGNDNVQALQRSGELEERLKKVQAIN</sequence>
<accession>A0A8T1WPA5</accession>
<dbReference type="PANTHER" id="PTHR45694:SF18">
    <property type="entry name" value="GLUTAREDOXIN-1-RELATED"/>
    <property type="match status" value="1"/>
</dbReference>